<dbReference type="PANTHER" id="PTHR33778">
    <property type="entry name" value="PROTEIN MGTC"/>
    <property type="match status" value="1"/>
</dbReference>
<feature type="transmembrane region" description="Helical" evidence="7">
    <location>
        <begin position="77"/>
        <end position="95"/>
    </location>
</feature>
<evidence type="ECO:0000256" key="7">
    <source>
        <dbReference type="SAM" id="Phobius"/>
    </source>
</evidence>
<dbReference type="PANTHER" id="PTHR33778:SF1">
    <property type="entry name" value="MAGNESIUM TRANSPORTER YHID-RELATED"/>
    <property type="match status" value="1"/>
</dbReference>
<evidence type="ECO:0000256" key="3">
    <source>
        <dbReference type="ARBA" id="ARBA00022475"/>
    </source>
</evidence>
<sequence>MEGPVSSGLGEIPLLGELAVALLLSSLIGLEREIRAKSAGLRTHSLVGLGTALFMVVSQHGFTSVLGDDVMLDPSRVAAQILTGIGFIGGGLIFVRRDAVQGLTTAASVWVTAAVGMASGGGLFVLAVATTAAHFLVVAGYPWLTRHLRGSWRQPSTVRIGYLEGRGVLRGVLSACTSRGWTVLDLHVEYEDRAEDHRTVVVVVELRGRGSLEELVRELTGLPGVLHVAGGADAAPRL</sequence>
<evidence type="ECO:0000256" key="4">
    <source>
        <dbReference type="ARBA" id="ARBA00022692"/>
    </source>
</evidence>
<keyword evidence="10" id="KW-1185">Reference proteome</keyword>
<reference evidence="9 10" key="1">
    <citation type="submission" date="2013-07" db="EMBL/GenBank/DDBJ databases">
        <authorList>
            <consortium name="DOE Joint Genome Institute"/>
            <person name="Reeve W."/>
            <person name="Huntemann M."/>
            <person name="Han J."/>
            <person name="Chen A."/>
            <person name="Kyrpides N."/>
            <person name="Mavromatis K."/>
            <person name="Markowitz V."/>
            <person name="Palaniappan K."/>
            <person name="Ivanova N."/>
            <person name="Schaumberg A."/>
            <person name="Pati A."/>
            <person name="Liolios K."/>
            <person name="Nordberg H.P."/>
            <person name="Cantor M.N."/>
            <person name="Hua S.X."/>
            <person name="Woyke T."/>
        </authorList>
    </citation>
    <scope>NUCLEOTIDE SEQUENCE [LARGE SCALE GENOMIC DNA]</scope>
    <source>
        <strain evidence="9 10">DSM 43889</strain>
    </source>
</reference>
<evidence type="ECO:0000259" key="8">
    <source>
        <dbReference type="Pfam" id="PF02308"/>
    </source>
</evidence>
<gene>
    <name evidence="9" type="ORF">G443_001486</name>
</gene>
<evidence type="ECO:0000313" key="10">
    <source>
        <dbReference type="Proteomes" id="UP000791080"/>
    </source>
</evidence>
<feature type="transmembrane region" description="Helical" evidence="7">
    <location>
        <begin position="102"/>
        <end position="118"/>
    </location>
</feature>
<evidence type="ECO:0000256" key="5">
    <source>
        <dbReference type="ARBA" id="ARBA00022989"/>
    </source>
</evidence>
<accession>A0ABT1JGB8</accession>
<comment type="caution">
    <text evidence="9">The sequence shown here is derived from an EMBL/GenBank/DDBJ whole genome shotgun (WGS) entry which is preliminary data.</text>
</comment>
<comment type="similarity">
    <text evidence="2">Belongs to the MgtC/SapB family.</text>
</comment>
<keyword evidence="6 7" id="KW-0472">Membrane</keyword>
<feature type="transmembrane region" description="Helical" evidence="7">
    <location>
        <begin position="39"/>
        <end position="57"/>
    </location>
</feature>
<dbReference type="PRINTS" id="PR01837">
    <property type="entry name" value="MGTCSAPBPROT"/>
</dbReference>
<keyword evidence="4 7" id="KW-0812">Transmembrane</keyword>
<dbReference type="Proteomes" id="UP000791080">
    <property type="component" value="Unassembled WGS sequence"/>
</dbReference>
<comment type="subcellular location">
    <subcellularLocation>
        <location evidence="1">Cell membrane</location>
        <topology evidence="1">Multi-pass membrane protein</topology>
    </subcellularLocation>
</comment>
<dbReference type="RefSeq" id="WP_026419240.1">
    <property type="nucleotide sequence ID" value="NZ_AUBJ02000001.1"/>
</dbReference>
<evidence type="ECO:0000256" key="2">
    <source>
        <dbReference type="ARBA" id="ARBA00009298"/>
    </source>
</evidence>
<keyword evidence="5 7" id="KW-1133">Transmembrane helix</keyword>
<feature type="transmembrane region" description="Helical" evidence="7">
    <location>
        <begin position="12"/>
        <end position="30"/>
    </location>
</feature>
<organism evidence="9 10">
    <name type="scientific">Actinoalloteichus caeruleus DSM 43889</name>
    <dbReference type="NCBI Taxonomy" id="1120930"/>
    <lineage>
        <taxon>Bacteria</taxon>
        <taxon>Bacillati</taxon>
        <taxon>Actinomycetota</taxon>
        <taxon>Actinomycetes</taxon>
        <taxon>Pseudonocardiales</taxon>
        <taxon>Pseudonocardiaceae</taxon>
        <taxon>Actinoalloteichus</taxon>
        <taxon>Actinoalloteichus cyanogriseus</taxon>
    </lineage>
</organism>
<reference evidence="9 10" key="2">
    <citation type="submission" date="2022-06" db="EMBL/GenBank/DDBJ databases">
        <title>Genomic Encyclopedia of Type Strains, Phase I: the one thousand microbial genomes (KMG-I) project.</title>
        <authorList>
            <person name="Kyrpides N."/>
        </authorList>
    </citation>
    <scope>NUCLEOTIDE SEQUENCE [LARGE SCALE GENOMIC DNA]</scope>
    <source>
        <strain evidence="9 10">DSM 43889</strain>
    </source>
</reference>
<name>A0ABT1JGB8_ACTCY</name>
<proteinExistence type="inferred from homology"/>
<dbReference type="InterPro" id="IPR003416">
    <property type="entry name" value="MgtC/SapB/SrpB/YhiD_fam"/>
</dbReference>
<keyword evidence="3" id="KW-1003">Cell membrane</keyword>
<feature type="domain" description="MgtC/SapB/SrpB/YhiD N-terminal" evidence="8">
    <location>
        <begin position="18"/>
        <end position="146"/>
    </location>
</feature>
<dbReference type="Pfam" id="PF02308">
    <property type="entry name" value="MgtC"/>
    <property type="match status" value="1"/>
</dbReference>
<protein>
    <submittedName>
        <fullName evidence="9">Mg2+ transporter-C (MgtC) family protein</fullName>
    </submittedName>
</protein>
<dbReference type="EMBL" id="AUBJ02000001">
    <property type="protein sequence ID" value="MCP2331216.1"/>
    <property type="molecule type" value="Genomic_DNA"/>
</dbReference>
<evidence type="ECO:0000256" key="1">
    <source>
        <dbReference type="ARBA" id="ARBA00004651"/>
    </source>
</evidence>
<dbReference type="InterPro" id="IPR049177">
    <property type="entry name" value="MgtC_SapB_SrpB_YhiD_N"/>
</dbReference>
<evidence type="ECO:0000313" key="9">
    <source>
        <dbReference type="EMBL" id="MCP2331216.1"/>
    </source>
</evidence>
<evidence type="ECO:0000256" key="6">
    <source>
        <dbReference type="ARBA" id="ARBA00023136"/>
    </source>
</evidence>